<accession>A0A1E4RCX3</accession>
<sequence>MRFRSWELHRPGRSTIFRPGEYDHSAWDIPVTRAALIRETTRLAIFRPLDLIRSDLRHRFRLTNTKANTILMLIQY</sequence>
<protein>
    <submittedName>
        <fullName evidence="1">Uncharacterized protein</fullName>
    </submittedName>
</protein>
<dbReference type="AlphaFoldDB" id="A0A1E4RCX3"/>
<reference evidence="2" key="1">
    <citation type="submission" date="2016-05" db="EMBL/GenBank/DDBJ databases">
        <title>Comparative genomics of biotechnologically important yeasts.</title>
        <authorList>
            <consortium name="DOE Joint Genome Institute"/>
            <person name="Riley R."/>
            <person name="Haridas S."/>
            <person name="Wolfe K.H."/>
            <person name="Lopes M.R."/>
            <person name="Hittinger C.T."/>
            <person name="Goker M."/>
            <person name="Salamov A."/>
            <person name="Wisecaver J."/>
            <person name="Long T.M."/>
            <person name="Aerts A.L."/>
            <person name="Barry K."/>
            <person name="Choi C."/>
            <person name="Clum A."/>
            <person name="Coughlan A.Y."/>
            <person name="Deshpande S."/>
            <person name="Douglass A.P."/>
            <person name="Hanson S.J."/>
            <person name="Klenk H.-P."/>
            <person name="Labutti K."/>
            <person name="Lapidus A."/>
            <person name="Lindquist E."/>
            <person name="Lipzen A."/>
            <person name="Meier-Kolthoff J.P."/>
            <person name="Ohm R.A."/>
            <person name="Otillar R.P."/>
            <person name="Pangilinan J."/>
            <person name="Peng Y."/>
            <person name="Rokas A."/>
            <person name="Rosa C.A."/>
            <person name="Scheuner C."/>
            <person name="Sibirny A.A."/>
            <person name="Slot J.C."/>
            <person name="Stielow J.B."/>
            <person name="Sun H."/>
            <person name="Kurtzman C.P."/>
            <person name="Blackwell M."/>
            <person name="Grigoriev I.V."/>
            <person name="Jeffries T.W."/>
        </authorList>
    </citation>
    <scope>NUCLEOTIDE SEQUENCE [LARGE SCALE GENOMIC DNA]</scope>
    <source>
        <strain evidence="2">NRRL Y-1933</strain>
    </source>
</reference>
<dbReference type="GeneID" id="30996394"/>
<dbReference type="EMBL" id="KV454545">
    <property type="protein sequence ID" value="ODV65119.1"/>
    <property type="molecule type" value="Genomic_DNA"/>
</dbReference>
<evidence type="ECO:0000313" key="1">
    <source>
        <dbReference type="EMBL" id="ODV65119.1"/>
    </source>
</evidence>
<gene>
    <name evidence="1" type="ORF">HYPBUDRAFT_153998</name>
</gene>
<proteinExistence type="predicted"/>
<evidence type="ECO:0000313" key="2">
    <source>
        <dbReference type="Proteomes" id="UP000095085"/>
    </source>
</evidence>
<dbReference type="Proteomes" id="UP000095085">
    <property type="component" value="Unassembled WGS sequence"/>
</dbReference>
<organism evidence="1 2">
    <name type="scientific">Hyphopichia burtonii NRRL Y-1933</name>
    <dbReference type="NCBI Taxonomy" id="984485"/>
    <lineage>
        <taxon>Eukaryota</taxon>
        <taxon>Fungi</taxon>
        <taxon>Dikarya</taxon>
        <taxon>Ascomycota</taxon>
        <taxon>Saccharomycotina</taxon>
        <taxon>Pichiomycetes</taxon>
        <taxon>Debaryomycetaceae</taxon>
        <taxon>Hyphopichia</taxon>
    </lineage>
</organism>
<name>A0A1E4RCX3_9ASCO</name>
<dbReference type="RefSeq" id="XP_020074186.1">
    <property type="nucleotide sequence ID" value="XM_020221845.1"/>
</dbReference>
<keyword evidence="2" id="KW-1185">Reference proteome</keyword>